<dbReference type="InterPro" id="IPR016181">
    <property type="entry name" value="Acyl_CoA_acyltransferase"/>
</dbReference>
<sequence>MLHRIERFLDAVPRDQGRVEPYGPLTLFVQNSSSIPLYGRPTLGATEVPTVADVEAVRARQRALGVPEALEWMHEICPGLLAVAEAADLSVQRVPLMVLDPARLPAASGPDEEQVRVLHPDSPDFAVGLGLFRAVATVGFSTGGTATGQEGPAARDAAYAPIPDAEAMRARVREGRAAYALAGEGPDGVLAGGAYQRAGDVAEIVGVATLPAARRRGLGAAVTAALARWALADGVGLVILSAGSEDIARIYGRLGFRQVGTSCIACPKPAGADADADTKE</sequence>
<dbReference type="AlphaFoldDB" id="A0A017SX99"/>
<comment type="caution">
    <text evidence="2">The sequence shown here is derived from an EMBL/GenBank/DDBJ whole genome shotgun (WGS) entry which is preliminary data.</text>
</comment>
<dbReference type="Gene3D" id="3.40.630.30">
    <property type="match status" value="1"/>
</dbReference>
<name>A0A017SX99_9BACT</name>
<dbReference type="SUPFAM" id="SSF55729">
    <property type="entry name" value="Acyl-CoA N-acyltransferases (Nat)"/>
    <property type="match status" value="1"/>
</dbReference>
<evidence type="ECO:0000313" key="3">
    <source>
        <dbReference type="Proteomes" id="UP000019678"/>
    </source>
</evidence>
<evidence type="ECO:0000259" key="1">
    <source>
        <dbReference type="PROSITE" id="PS51186"/>
    </source>
</evidence>
<dbReference type="EMBL" id="ASRX01000077">
    <property type="protein sequence ID" value="EYF01589.1"/>
    <property type="molecule type" value="Genomic_DNA"/>
</dbReference>
<dbReference type="Pfam" id="PF00583">
    <property type="entry name" value="Acetyltransf_1"/>
    <property type="match status" value="1"/>
</dbReference>
<dbReference type="Proteomes" id="UP000019678">
    <property type="component" value="Unassembled WGS sequence"/>
</dbReference>
<keyword evidence="3" id="KW-1185">Reference proteome</keyword>
<keyword evidence="2" id="KW-0808">Transferase</keyword>
<organism evidence="2 3">
    <name type="scientific">Chondromyces apiculatus DSM 436</name>
    <dbReference type="NCBI Taxonomy" id="1192034"/>
    <lineage>
        <taxon>Bacteria</taxon>
        <taxon>Pseudomonadati</taxon>
        <taxon>Myxococcota</taxon>
        <taxon>Polyangia</taxon>
        <taxon>Polyangiales</taxon>
        <taxon>Polyangiaceae</taxon>
        <taxon>Chondromyces</taxon>
    </lineage>
</organism>
<dbReference type="PROSITE" id="PS51186">
    <property type="entry name" value="GNAT"/>
    <property type="match status" value="1"/>
</dbReference>
<dbReference type="CDD" id="cd04301">
    <property type="entry name" value="NAT_SF"/>
    <property type="match status" value="1"/>
</dbReference>
<feature type="domain" description="N-acetyltransferase" evidence="1">
    <location>
        <begin position="138"/>
        <end position="280"/>
    </location>
</feature>
<dbReference type="STRING" id="1192034.CAP_8029"/>
<protein>
    <submittedName>
        <fullName evidence="2">Acetyltransferase</fullName>
    </submittedName>
</protein>
<reference evidence="2 3" key="1">
    <citation type="submission" date="2013-05" db="EMBL/GenBank/DDBJ databases">
        <title>Genome assembly of Chondromyces apiculatus DSM 436.</title>
        <authorList>
            <person name="Sharma G."/>
            <person name="Khatri I."/>
            <person name="Kaur C."/>
            <person name="Mayilraj S."/>
            <person name="Subramanian S."/>
        </authorList>
    </citation>
    <scope>NUCLEOTIDE SEQUENCE [LARGE SCALE GENOMIC DNA]</scope>
    <source>
        <strain evidence="2 3">DSM 436</strain>
    </source>
</reference>
<proteinExistence type="predicted"/>
<dbReference type="InterPro" id="IPR000182">
    <property type="entry name" value="GNAT_dom"/>
</dbReference>
<dbReference type="eggNOG" id="COG3393">
    <property type="taxonomic scope" value="Bacteria"/>
</dbReference>
<dbReference type="GO" id="GO:0016747">
    <property type="term" value="F:acyltransferase activity, transferring groups other than amino-acyl groups"/>
    <property type="evidence" value="ECO:0007669"/>
    <property type="project" value="InterPro"/>
</dbReference>
<accession>A0A017SX99</accession>
<gene>
    <name evidence="2" type="ORF">CAP_8029</name>
</gene>
<evidence type="ECO:0000313" key="2">
    <source>
        <dbReference type="EMBL" id="EYF01589.1"/>
    </source>
</evidence>